<dbReference type="GO" id="GO:0006508">
    <property type="term" value="P:proteolysis"/>
    <property type="evidence" value="ECO:0007669"/>
    <property type="project" value="UniProtKB-KW"/>
</dbReference>
<name>A0A9N9SVS0_DIABA</name>
<keyword evidence="3" id="KW-0378">Hydrolase</keyword>
<dbReference type="EMBL" id="OU898279">
    <property type="protein sequence ID" value="CAG9832917.1"/>
    <property type="molecule type" value="Genomic_DNA"/>
</dbReference>
<keyword evidence="2 6" id="KW-0732">Signal</keyword>
<evidence type="ECO:0008006" key="11">
    <source>
        <dbReference type="Google" id="ProtNLM"/>
    </source>
</evidence>
<evidence type="ECO:0000259" key="8">
    <source>
        <dbReference type="PROSITE" id="PS51888"/>
    </source>
</evidence>
<dbReference type="CDD" id="cd00190">
    <property type="entry name" value="Tryp_SPc"/>
    <property type="match status" value="1"/>
</dbReference>
<dbReference type="SUPFAM" id="SSF50494">
    <property type="entry name" value="Trypsin-like serine proteases"/>
    <property type="match status" value="1"/>
</dbReference>
<dbReference type="Gene3D" id="2.40.10.10">
    <property type="entry name" value="Trypsin-like serine proteases"/>
    <property type="match status" value="1"/>
</dbReference>
<dbReference type="GO" id="GO:0004252">
    <property type="term" value="F:serine-type endopeptidase activity"/>
    <property type="evidence" value="ECO:0007669"/>
    <property type="project" value="InterPro"/>
</dbReference>
<dbReference type="SMART" id="SM00680">
    <property type="entry name" value="CLIP"/>
    <property type="match status" value="1"/>
</dbReference>
<dbReference type="Pfam" id="PF00089">
    <property type="entry name" value="Trypsin"/>
    <property type="match status" value="1"/>
</dbReference>
<dbReference type="SMART" id="SM00020">
    <property type="entry name" value="Tryp_SPc"/>
    <property type="match status" value="1"/>
</dbReference>
<evidence type="ECO:0000256" key="2">
    <source>
        <dbReference type="ARBA" id="ARBA00022729"/>
    </source>
</evidence>
<dbReference type="InterPro" id="IPR009003">
    <property type="entry name" value="Peptidase_S1_PA"/>
</dbReference>
<evidence type="ECO:0000256" key="6">
    <source>
        <dbReference type="SAM" id="SignalP"/>
    </source>
</evidence>
<reference evidence="9" key="1">
    <citation type="submission" date="2022-01" db="EMBL/GenBank/DDBJ databases">
        <authorList>
            <person name="King R."/>
        </authorList>
    </citation>
    <scope>NUCLEOTIDE SEQUENCE</scope>
</reference>
<dbReference type="PANTHER" id="PTHR33568">
    <property type="entry name" value="DNA POLYMERASE"/>
    <property type="match status" value="1"/>
</dbReference>
<evidence type="ECO:0000256" key="3">
    <source>
        <dbReference type="ARBA" id="ARBA00022801"/>
    </source>
</evidence>
<proteinExistence type="predicted"/>
<dbReference type="Proteomes" id="UP001153709">
    <property type="component" value="Chromosome 4"/>
</dbReference>
<dbReference type="Gene3D" id="3.30.1640.30">
    <property type="match status" value="1"/>
</dbReference>
<dbReference type="AlphaFoldDB" id="A0A9N9SVS0"/>
<dbReference type="InterPro" id="IPR022700">
    <property type="entry name" value="CLIP"/>
</dbReference>
<evidence type="ECO:0000256" key="1">
    <source>
        <dbReference type="ARBA" id="ARBA00022670"/>
    </source>
</evidence>
<dbReference type="Gene3D" id="3.90.1600.10">
    <property type="entry name" value="Palm domain of DNA polymerase"/>
    <property type="match status" value="1"/>
</dbReference>
<feature type="signal peptide" evidence="6">
    <location>
        <begin position="1"/>
        <end position="21"/>
    </location>
</feature>
<dbReference type="OrthoDB" id="6772327at2759"/>
<dbReference type="InterPro" id="IPR038565">
    <property type="entry name" value="CLIP_sf"/>
</dbReference>
<dbReference type="PROSITE" id="PS51888">
    <property type="entry name" value="CLIP"/>
    <property type="match status" value="1"/>
</dbReference>
<evidence type="ECO:0000256" key="5">
    <source>
        <dbReference type="ARBA" id="ARBA00023157"/>
    </source>
</evidence>
<dbReference type="InterPro" id="IPR043502">
    <property type="entry name" value="DNA/RNA_pol_sf"/>
</dbReference>
<evidence type="ECO:0000256" key="4">
    <source>
        <dbReference type="ARBA" id="ARBA00022825"/>
    </source>
</evidence>
<evidence type="ECO:0000259" key="7">
    <source>
        <dbReference type="PROSITE" id="PS50240"/>
    </source>
</evidence>
<feature type="chain" id="PRO_5040415929" description="DNA-directed DNA polymerase" evidence="6">
    <location>
        <begin position="22"/>
        <end position="664"/>
    </location>
</feature>
<dbReference type="InterPro" id="IPR023211">
    <property type="entry name" value="DNA_pol_palm_dom_sf"/>
</dbReference>
<dbReference type="PANTHER" id="PTHR33568:SF3">
    <property type="entry name" value="DNA-DIRECTED DNA POLYMERASE"/>
    <property type="match status" value="1"/>
</dbReference>
<dbReference type="InterPro" id="IPR001254">
    <property type="entry name" value="Trypsin_dom"/>
</dbReference>
<dbReference type="SUPFAM" id="SSF56672">
    <property type="entry name" value="DNA/RNA polymerases"/>
    <property type="match status" value="1"/>
</dbReference>
<dbReference type="InterPro" id="IPR043504">
    <property type="entry name" value="Peptidase_S1_PA_chymotrypsin"/>
</dbReference>
<keyword evidence="10" id="KW-1185">Reference proteome</keyword>
<sequence length="664" mass="75924">MVQQYIAVCALFFVFVCYVHADYRIDCISPNKENTKCESIYKCKTFTDAIKGTVTQSQKDFMKESLCGYYANLPVVCCGSHSDYTDSNRPPKRTRRNTEFKTNSLIPETQCGLLVSDHLTSGQPQDFPWAVKLIYNQTLHRCEGTLIHKRYVLTSGQCVNKFIVNYHGKLAKVTLGLSNCWNEKSCTKTALDVGIEGVTIHKDFGTVRGVPHDDIALIRLDKDITFNDNIFPICLPQQLEEAEVGDEVTEVGWLKKSPIKLNTKLTIVDTKLCQEYYKVEDYNITTVTEKNICAGGYETKICTGLKHAQEDLDKIKATVKEELRKTILPLLEQKIRKIIKDVQNTLNNDLENNTNMVLKLIKDDLKILKKDMEDALEQKFQKIIKDGQNTLKNDTENSINMLKKIIQDDFNTLKKDTENNLKSAAETVAKHTIETRRSRYAESERMLTGAWTTLEINKALEKGYKIQNIYEVWHFEQTSTDLLKGYVSDFIKITLETSPHMYASNEEYARAVKEQMDIELDLSKIATNPSKRAVAKICLNSLWVSYDYKDVFVEDPTSTNIFVALFTTSNARLRLYDMIDGLGEAVAYFDTDSIVYIDDDLNTVETGEMLGDWSDELSGYNYKVEWLSRGPKSYYYKTAKGNEVTKIKGFTLNHENSQTQTKKK</sequence>
<feature type="domain" description="Clip" evidence="8">
    <location>
        <begin position="26"/>
        <end position="78"/>
    </location>
</feature>
<evidence type="ECO:0000313" key="9">
    <source>
        <dbReference type="EMBL" id="CAG9832917.1"/>
    </source>
</evidence>
<feature type="domain" description="Peptidase S1" evidence="7">
    <location>
        <begin position="119"/>
        <end position="304"/>
    </location>
</feature>
<keyword evidence="1" id="KW-0645">Protease</keyword>
<keyword evidence="5" id="KW-1015">Disulfide bond</keyword>
<gene>
    <name evidence="9" type="ORF">DIABBA_LOCUS6358</name>
</gene>
<dbReference type="Pfam" id="PF12032">
    <property type="entry name" value="CLIP"/>
    <property type="match status" value="1"/>
</dbReference>
<evidence type="ECO:0000313" key="10">
    <source>
        <dbReference type="Proteomes" id="UP001153709"/>
    </source>
</evidence>
<keyword evidence="4" id="KW-0720">Serine protease</keyword>
<organism evidence="9 10">
    <name type="scientific">Diabrotica balteata</name>
    <name type="common">Banded cucumber beetle</name>
    <dbReference type="NCBI Taxonomy" id="107213"/>
    <lineage>
        <taxon>Eukaryota</taxon>
        <taxon>Metazoa</taxon>
        <taxon>Ecdysozoa</taxon>
        <taxon>Arthropoda</taxon>
        <taxon>Hexapoda</taxon>
        <taxon>Insecta</taxon>
        <taxon>Pterygota</taxon>
        <taxon>Neoptera</taxon>
        <taxon>Endopterygota</taxon>
        <taxon>Coleoptera</taxon>
        <taxon>Polyphaga</taxon>
        <taxon>Cucujiformia</taxon>
        <taxon>Chrysomeloidea</taxon>
        <taxon>Chrysomelidae</taxon>
        <taxon>Galerucinae</taxon>
        <taxon>Diabroticina</taxon>
        <taxon>Diabroticites</taxon>
        <taxon>Diabrotica</taxon>
    </lineage>
</organism>
<dbReference type="GO" id="GO:0071897">
    <property type="term" value="P:DNA biosynthetic process"/>
    <property type="evidence" value="ECO:0007669"/>
    <property type="project" value="UniProtKB-ARBA"/>
</dbReference>
<accession>A0A9N9SVS0</accession>
<protein>
    <recommendedName>
        <fullName evidence="11">DNA-directed DNA polymerase</fullName>
    </recommendedName>
</protein>
<dbReference type="PROSITE" id="PS50240">
    <property type="entry name" value="TRYPSIN_DOM"/>
    <property type="match status" value="1"/>
</dbReference>